<dbReference type="GO" id="GO:0003676">
    <property type="term" value="F:nucleic acid binding"/>
    <property type="evidence" value="ECO:0007669"/>
    <property type="project" value="InterPro"/>
</dbReference>
<dbReference type="Pfam" id="PF13456">
    <property type="entry name" value="RVT_3"/>
    <property type="match status" value="1"/>
</dbReference>
<evidence type="ECO:0000313" key="3">
    <source>
        <dbReference type="Proteomes" id="UP000290289"/>
    </source>
</evidence>
<accession>A0A498HVB7</accession>
<evidence type="ECO:0000259" key="1">
    <source>
        <dbReference type="Pfam" id="PF13456"/>
    </source>
</evidence>
<dbReference type="AlphaFoldDB" id="A0A498HVB7"/>
<name>A0A498HVB7_MALDO</name>
<gene>
    <name evidence="2" type="ORF">DVH24_012527</name>
</gene>
<sequence>MRPVFAVVQVDLDDRRPQIIDPDAKRALGLRDDGDLRTRGVGNILYEPSLMAKAEAIRARLVACLDKGFDDVQVELDSKELVDMISRITQPNVVIEGLLFDIKCIQMQLRSVDFIFAPRICN</sequence>
<dbReference type="InterPro" id="IPR002156">
    <property type="entry name" value="RNaseH_domain"/>
</dbReference>
<feature type="domain" description="RNase H type-1" evidence="1">
    <location>
        <begin position="49"/>
        <end position="122"/>
    </location>
</feature>
<organism evidence="2 3">
    <name type="scientific">Malus domestica</name>
    <name type="common">Apple</name>
    <name type="synonym">Pyrus malus</name>
    <dbReference type="NCBI Taxonomy" id="3750"/>
    <lineage>
        <taxon>Eukaryota</taxon>
        <taxon>Viridiplantae</taxon>
        <taxon>Streptophyta</taxon>
        <taxon>Embryophyta</taxon>
        <taxon>Tracheophyta</taxon>
        <taxon>Spermatophyta</taxon>
        <taxon>Magnoliopsida</taxon>
        <taxon>eudicotyledons</taxon>
        <taxon>Gunneridae</taxon>
        <taxon>Pentapetalae</taxon>
        <taxon>rosids</taxon>
        <taxon>fabids</taxon>
        <taxon>Rosales</taxon>
        <taxon>Rosaceae</taxon>
        <taxon>Amygdaloideae</taxon>
        <taxon>Maleae</taxon>
        <taxon>Malus</taxon>
    </lineage>
</organism>
<reference evidence="2 3" key="1">
    <citation type="submission" date="2018-10" db="EMBL/GenBank/DDBJ databases">
        <title>A high-quality apple genome assembly.</title>
        <authorList>
            <person name="Hu J."/>
        </authorList>
    </citation>
    <scope>NUCLEOTIDE SEQUENCE [LARGE SCALE GENOMIC DNA]</scope>
    <source>
        <strain evidence="3">cv. HFTH1</strain>
        <tissue evidence="2">Young leaf</tissue>
    </source>
</reference>
<keyword evidence="3" id="KW-1185">Reference proteome</keyword>
<dbReference type="InterPro" id="IPR044730">
    <property type="entry name" value="RNase_H-like_dom_plant"/>
</dbReference>
<dbReference type="EMBL" id="RDQH01000341">
    <property type="protein sequence ID" value="RXH72843.1"/>
    <property type="molecule type" value="Genomic_DNA"/>
</dbReference>
<dbReference type="GO" id="GO:0004523">
    <property type="term" value="F:RNA-DNA hybrid ribonuclease activity"/>
    <property type="evidence" value="ECO:0007669"/>
    <property type="project" value="InterPro"/>
</dbReference>
<protein>
    <recommendedName>
        <fullName evidence="1">RNase H type-1 domain-containing protein</fullName>
    </recommendedName>
</protein>
<dbReference type="Proteomes" id="UP000290289">
    <property type="component" value="Chromosome 15"/>
</dbReference>
<proteinExistence type="predicted"/>
<dbReference type="CDD" id="cd06222">
    <property type="entry name" value="RNase_H_like"/>
    <property type="match status" value="1"/>
</dbReference>
<evidence type="ECO:0000313" key="2">
    <source>
        <dbReference type="EMBL" id="RXH72843.1"/>
    </source>
</evidence>
<comment type="caution">
    <text evidence="2">The sequence shown here is derived from an EMBL/GenBank/DDBJ whole genome shotgun (WGS) entry which is preliminary data.</text>
</comment>